<dbReference type="SUPFAM" id="SSF81383">
    <property type="entry name" value="F-box domain"/>
    <property type="match status" value="1"/>
</dbReference>
<dbReference type="PROSITE" id="PS50181">
    <property type="entry name" value="FBOX"/>
    <property type="match status" value="1"/>
</dbReference>
<name>A0AAI9WYJ0_9ASCO</name>
<reference evidence="2" key="1">
    <citation type="journal article" date="2022" name="DNA Res.">
        <title>Genome analysis of five recently described species of the CUG-Ser clade uncovers Candida theae as a new hybrid lineage with pathogenic potential in the Candida parapsilosis species complex.</title>
        <authorList>
            <person name="Mixao V."/>
            <person name="Del Olmo V."/>
            <person name="Hegedusova E."/>
            <person name="Saus E."/>
            <person name="Pryszcz L."/>
            <person name="Cillingova A."/>
            <person name="Nosek J."/>
            <person name="Gabaldon T."/>
        </authorList>
    </citation>
    <scope>NUCLEOTIDE SEQUENCE</scope>
    <source>
        <strain evidence="2">CBS 10844</strain>
    </source>
</reference>
<organism evidence="2 3">
    <name type="scientific">Candida oxycetoniae</name>
    <dbReference type="NCBI Taxonomy" id="497107"/>
    <lineage>
        <taxon>Eukaryota</taxon>
        <taxon>Fungi</taxon>
        <taxon>Dikarya</taxon>
        <taxon>Ascomycota</taxon>
        <taxon>Saccharomycotina</taxon>
        <taxon>Pichiomycetes</taxon>
        <taxon>Debaryomycetaceae</taxon>
        <taxon>Candida/Lodderomyces clade</taxon>
        <taxon>Candida</taxon>
    </lineage>
</organism>
<keyword evidence="3" id="KW-1185">Reference proteome</keyword>
<dbReference type="InterPro" id="IPR036047">
    <property type="entry name" value="F-box-like_dom_sf"/>
</dbReference>
<protein>
    <recommendedName>
        <fullName evidence="1">F-box domain-containing protein</fullName>
    </recommendedName>
</protein>
<dbReference type="AlphaFoldDB" id="A0AAI9WYJ0"/>
<evidence type="ECO:0000313" key="3">
    <source>
        <dbReference type="Proteomes" id="UP001202479"/>
    </source>
</evidence>
<sequence length="629" mass="72783">MSLTAQSLLGLPPHILKKIISYLPQQSLINLATTNYEFYHPCLQRLYSRIVITETPPLRSYASLKPKSRSSDGGVTDLLTARKVDLQDGSRVTIYGFRHSHDYELNLRMVHARLVVLLQALEINPDLVSYIQEVHVFGEFNDVIINDIQKLADKLSSLDCFYISNASLRQVLNLDKLCLKKFVIVEGNGINQQEEHHHYVEQNKRQLVGSQVSLSPSQLTSLILADDEYSYWSWFRKAVFAKSIQFPNMRKFKLVFNSSDMNMNTLLVNSITWDNMQELELIIPYTTESSDPDDYVLDCLTLLPSSFPKLKKLSIVQGSVFPTHAANESFDLNILNFVSQVCSNLTYLSIKHKLPILGNFPDGVEGNYRRRYDMFMTVLPKIINRYSSNNRLTLVLPNLFQTFACYEQYMNTVLFNGCKCEHCDEFLTKLDDYMMHHKYHCIDTHQYKDMNVSHLFSVIGEFLNHRMIQDDLITQLDQLSFPLWNHHWDFHKVTNHTERQPFKCYEKKVIDHGEYDEGATSDVISTDECEFTKRLYANIPKCISHYTNDMVQAILNLHRGNAERRADEQEHTHISGVDSDVFADTLKDGGDLDTLRKFNIRKIIINGIVYNIGSELNGTHYYVNVYDDE</sequence>
<gene>
    <name evidence="2" type="ORF">KGF56_002046</name>
</gene>
<dbReference type="GeneID" id="73379663"/>
<proteinExistence type="predicted"/>
<dbReference type="InterPro" id="IPR001810">
    <property type="entry name" value="F-box_dom"/>
</dbReference>
<feature type="domain" description="F-box" evidence="1">
    <location>
        <begin position="5"/>
        <end position="50"/>
    </location>
</feature>
<evidence type="ECO:0000313" key="2">
    <source>
        <dbReference type="EMBL" id="KAI3405090.2"/>
    </source>
</evidence>
<evidence type="ECO:0000259" key="1">
    <source>
        <dbReference type="PROSITE" id="PS50181"/>
    </source>
</evidence>
<accession>A0AAI9WYJ0</accession>
<dbReference type="EMBL" id="JAHUZD010000067">
    <property type="protein sequence ID" value="KAI3405090.2"/>
    <property type="molecule type" value="Genomic_DNA"/>
</dbReference>
<dbReference type="InterPro" id="IPR013087">
    <property type="entry name" value="Znf_C2H2_type"/>
</dbReference>
<dbReference type="PROSITE" id="PS00028">
    <property type="entry name" value="ZINC_FINGER_C2H2_1"/>
    <property type="match status" value="1"/>
</dbReference>
<dbReference type="Proteomes" id="UP001202479">
    <property type="component" value="Unassembled WGS sequence"/>
</dbReference>
<comment type="caution">
    <text evidence="2">The sequence shown here is derived from an EMBL/GenBank/DDBJ whole genome shotgun (WGS) entry which is preliminary data.</text>
</comment>
<dbReference type="RefSeq" id="XP_049180835.1">
    <property type="nucleotide sequence ID" value="XM_049323233.1"/>
</dbReference>